<proteinExistence type="predicted"/>
<feature type="compositionally biased region" description="Low complexity" evidence="1">
    <location>
        <begin position="83"/>
        <end position="92"/>
    </location>
</feature>
<organism evidence="2">
    <name type="scientific">Anthurium amnicola</name>
    <dbReference type="NCBI Taxonomy" id="1678845"/>
    <lineage>
        <taxon>Eukaryota</taxon>
        <taxon>Viridiplantae</taxon>
        <taxon>Streptophyta</taxon>
        <taxon>Embryophyta</taxon>
        <taxon>Tracheophyta</taxon>
        <taxon>Spermatophyta</taxon>
        <taxon>Magnoliopsida</taxon>
        <taxon>Liliopsida</taxon>
        <taxon>Araceae</taxon>
        <taxon>Pothoideae</taxon>
        <taxon>Potheae</taxon>
        <taxon>Anthurium</taxon>
    </lineage>
</organism>
<feature type="compositionally biased region" description="Pro residues" evidence="1">
    <location>
        <begin position="18"/>
        <end position="34"/>
    </location>
</feature>
<evidence type="ECO:0000313" key="2">
    <source>
        <dbReference type="EMBL" id="JAT40467.1"/>
    </source>
</evidence>
<name>A0A1D1XDI0_9ARAE</name>
<protein>
    <submittedName>
        <fullName evidence="2">Uncharacterized protein</fullName>
    </submittedName>
</protein>
<reference evidence="2" key="1">
    <citation type="submission" date="2015-07" db="EMBL/GenBank/DDBJ databases">
        <title>Transcriptome Assembly of Anthurium amnicola.</title>
        <authorList>
            <person name="Suzuki J."/>
        </authorList>
    </citation>
    <scope>NUCLEOTIDE SEQUENCE</scope>
</reference>
<dbReference type="EMBL" id="GDJX01027469">
    <property type="protein sequence ID" value="JAT40467.1"/>
    <property type="molecule type" value="Transcribed_RNA"/>
</dbReference>
<gene>
    <name evidence="2" type="ORF">g.28686</name>
</gene>
<feature type="compositionally biased region" description="Acidic residues" evidence="1">
    <location>
        <begin position="44"/>
        <end position="57"/>
    </location>
</feature>
<feature type="region of interest" description="Disordered" evidence="1">
    <location>
        <begin position="14"/>
        <end position="130"/>
    </location>
</feature>
<evidence type="ECO:0000256" key="1">
    <source>
        <dbReference type="SAM" id="MobiDB-lite"/>
    </source>
</evidence>
<accession>A0A1D1XDI0</accession>
<sequence length="130" mass="14428">MQEEKRRRFQVALHKIYFPPPPPPPAPPPSPPPVDFSDLGPLGEADDYVERDDEEVSSSETGDPRKLTRSQRKRLRKKKLKEASAAAASAALPGQRRKIIGPMLPPQESAPRSEHLQGNGYDRPSATVKE</sequence>
<dbReference type="AlphaFoldDB" id="A0A1D1XDI0"/>
<feature type="compositionally biased region" description="Basic residues" evidence="1">
    <location>
        <begin position="67"/>
        <end position="80"/>
    </location>
</feature>